<protein>
    <submittedName>
        <fullName evidence="2">IS6 family insertion sequence transposase domain-containing protein</fullName>
    </submittedName>
</protein>
<evidence type="ECO:0000313" key="2">
    <source>
        <dbReference type="EMBL" id="ARQ13447.1"/>
    </source>
</evidence>
<name>A0AAN1BLX8_RHIET</name>
<reference evidence="2 3" key="1">
    <citation type="submission" date="2017-04" db="EMBL/GenBank/DDBJ databases">
        <title>Complete genome sequences of Rhizobium genomic linages associated to common bean (phaseolus vulgaris).</title>
        <authorList>
            <person name="Santamaria R.I."/>
            <person name="Bustos P."/>
            <person name="Perez-Carrascal O."/>
            <person name="Martinez-Flores I."/>
            <person name="Juarez S."/>
            <person name="Lozano L."/>
            <person name="Miranda F."/>
            <person name="Vinuesa P."/>
            <person name="Martinez-Romero E."/>
            <person name="Cevallos M.A."/>
            <person name="Romero D."/>
            <person name="Davila G."/>
            <person name="Gonzalez V."/>
        </authorList>
    </citation>
    <scope>NUCLEOTIDE SEQUENCE [LARGE SCALE GENOMIC DNA]</scope>
    <source>
        <strain evidence="2 3">NXC12</strain>
        <plasmid evidence="3">pretnxc12d</plasmid>
    </source>
</reference>
<dbReference type="EMBL" id="CP020910">
    <property type="protein sequence ID" value="ARQ13447.1"/>
    <property type="molecule type" value="Genomic_DNA"/>
</dbReference>
<sequence length="68" mass="7730">MAVTVVDQESYVLHEIVLTRRDTNAAKLVLVRLLKKQGRVPTRIGTDKLRSFGAARRNVMPAIEHRPH</sequence>
<keyword evidence="2" id="KW-0614">Plasmid</keyword>
<dbReference type="Proteomes" id="UP000194159">
    <property type="component" value="Plasmid pRetNXC12d"/>
</dbReference>
<accession>A0AAN1BLX8</accession>
<evidence type="ECO:0000259" key="1">
    <source>
        <dbReference type="Pfam" id="PF13610"/>
    </source>
</evidence>
<dbReference type="Pfam" id="PF13610">
    <property type="entry name" value="DDE_Tnp_IS240"/>
    <property type="match status" value="1"/>
</dbReference>
<feature type="domain" description="DDE" evidence="1">
    <location>
        <begin position="5"/>
        <end position="61"/>
    </location>
</feature>
<dbReference type="InterPro" id="IPR032874">
    <property type="entry name" value="DDE_dom"/>
</dbReference>
<evidence type="ECO:0000313" key="3">
    <source>
        <dbReference type="Proteomes" id="UP000194159"/>
    </source>
</evidence>
<dbReference type="AlphaFoldDB" id="A0AAN1BLX8"/>
<geneLocation type="plasmid" evidence="3">
    <name>pretnxc12d</name>
</geneLocation>
<proteinExistence type="predicted"/>
<organism evidence="2 3">
    <name type="scientific">Rhizobium etli</name>
    <dbReference type="NCBI Taxonomy" id="29449"/>
    <lineage>
        <taxon>Bacteria</taxon>
        <taxon>Pseudomonadati</taxon>
        <taxon>Pseudomonadota</taxon>
        <taxon>Alphaproteobacteria</taxon>
        <taxon>Hyphomicrobiales</taxon>
        <taxon>Rhizobiaceae</taxon>
        <taxon>Rhizobium/Agrobacterium group</taxon>
        <taxon>Rhizobium</taxon>
    </lineage>
</organism>
<gene>
    <name evidence="2" type="ORF">NXC12_PD00355</name>
</gene>